<name>A0A841I0Q3_9DEIO</name>
<gene>
    <name evidence="1" type="ORF">HNR42_002685</name>
</gene>
<dbReference type="Proteomes" id="UP000569951">
    <property type="component" value="Unassembled WGS sequence"/>
</dbReference>
<evidence type="ECO:0000313" key="2">
    <source>
        <dbReference type="Proteomes" id="UP000569951"/>
    </source>
</evidence>
<comment type="caution">
    <text evidence="1">The sequence shown here is derived from an EMBL/GenBank/DDBJ whole genome shotgun (WGS) entry which is preliminary data.</text>
</comment>
<sequence>MNAMILAAALRESGSDVLKVVGLSRPLLTEQGIFEVPLLVEDDQERYLVFPYGRVSGRAAAHYGAVRALAAASGLPRPVYYAPGNLEDATPDASAPPLARVDQLYLSRAPRLPPGTYAMWWPLEEDPDFGRSACCALLERYYMAMDRVAPYVMATVAARVGWLPGGSEPLRVPLPAVPVYADVLGPENGPMRLSASRDQGLRVHFHESVSLVYRHRFLNLLTCYAEAWLLEAERQRLPLEPLQKHPPSAWFAALKADWSLRVERGETVEPVGILLP</sequence>
<protein>
    <submittedName>
        <fullName evidence="1">Uncharacterized protein</fullName>
    </submittedName>
</protein>
<evidence type="ECO:0000313" key="1">
    <source>
        <dbReference type="EMBL" id="MBB6099247.1"/>
    </source>
</evidence>
<reference evidence="1 2" key="1">
    <citation type="submission" date="2020-08" db="EMBL/GenBank/DDBJ databases">
        <title>Genomic Encyclopedia of Type Strains, Phase IV (KMG-IV): sequencing the most valuable type-strain genomes for metagenomic binning, comparative biology and taxonomic classification.</title>
        <authorList>
            <person name="Goeker M."/>
        </authorList>
    </citation>
    <scope>NUCLEOTIDE SEQUENCE [LARGE SCALE GENOMIC DNA]</scope>
    <source>
        <strain evidence="1 2">DSM 21458</strain>
    </source>
</reference>
<keyword evidence="2" id="KW-1185">Reference proteome</keyword>
<organism evidence="1 2">
    <name type="scientific">Deinobacterium chartae</name>
    <dbReference type="NCBI Taxonomy" id="521158"/>
    <lineage>
        <taxon>Bacteria</taxon>
        <taxon>Thermotogati</taxon>
        <taxon>Deinococcota</taxon>
        <taxon>Deinococci</taxon>
        <taxon>Deinococcales</taxon>
        <taxon>Deinococcaceae</taxon>
        <taxon>Deinobacterium</taxon>
    </lineage>
</organism>
<proteinExistence type="predicted"/>
<accession>A0A841I0Q3</accession>
<dbReference type="EMBL" id="JACHHG010000010">
    <property type="protein sequence ID" value="MBB6099247.1"/>
    <property type="molecule type" value="Genomic_DNA"/>
</dbReference>
<dbReference type="RefSeq" id="WP_183988003.1">
    <property type="nucleotide sequence ID" value="NZ_JACHHG010000010.1"/>
</dbReference>
<dbReference type="AlphaFoldDB" id="A0A841I0Q3"/>